<dbReference type="OrthoDB" id="2111593at2"/>
<gene>
    <name evidence="2" type="ORF">CJD38_07700</name>
</gene>
<keyword evidence="1" id="KW-0812">Transmembrane</keyword>
<sequence length="140" mass="15885">MFLGLLLITFLLALSVAAIVARMFADPLDRILKRIIADEISAAWLKYMKFAILVVGVSSGVRIYELEKYITPPAYVKDAQIVQLTADRWVLEIYRTIIETLQGIAWMLLVFFVFALIAYVIVRLAEMRKKSADETSGTRP</sequence>
<name>A0A2T5MF74_9GAMM</name>
<dbReference type="Proteomes" id="UP000244248">
    <property type="component" value="Unassembled WGS sequence"/>
</dbReference>
<organism evidence="2 3">
    <name type="scientific">Stenotrophobium rhamnosiphilum</name>
    <dbReference type="NCBI Taxonomy" id="2029166"/>
    <lineage>
        <taxon>Bacteria</taxon>
        <taxon>Pseudomonadati</taxon>
        <taxon>Pseudomonadota</taxon>
        <taxon>Gammaproteobacteria</taxon>
        <taxon>Nevskiales</taxon>
        <taxon>Nevskiaceae</taxon>
        <taxon>Stenotrophobium</taxon>
    </lineage>
</organism>
<feature type="transmembrane region" description="Helical" evidence="1">
    <location>
        <begin position="104"/>
        <end position="122"/>
    </location>
</feature>
<keyword evidence="1" id="KW-1133">Transmembrane helix</keyword>
<comment type="caution">
    <text evidence="2">The sequence shown here is derived from an EMBL/GenBank/DDBJ whole genome shotgun (WGS) entry which is preliminary data.</text>
</comment>
<evidence type="ECO:0000313" key="2">
    <source>
        <dbReference type="EMBL" id="PTU31228.1"/>
    </source>
</evidence>
<protein>
    <submittedName>
        <fullName evidence="2">Uncharacterized protein</fullName>
    </submittedName>
</protein>
<dbReference type="RefSeq" id="WP_107939770.1">
    <property type="nucleotide sequence ID" value="NZ_QANS01000003.1"/>
</dbReference>
<dbReference type="EMBL" id="QANS01000003">
    <property type="protein sequence ID" value="PTU31228.1"/>
    <property type="molecule type" value="Genomic_DNA"/>
</dbReference>
<evidence type="ECO:0000313" key="3">
    <source>
        <dbReference type="Proteomes" id="UP000244248"/>
    </source>
</evidence>
<evidence type="ECO:0000256" key="1">
    <source>
        <dbReference type="SAM" id="Phobius"/>
    </source>
</evidence>
<accession>A0A2T5MF74</accession>
<keyword evidence="3" id="KW-1185">Reference proteome</keyword>
<reference evidence="2 3" key="1">
    <citation type="submission" date="2018-04" db="EMBL/GenBank/DDBJ databases">
        <title>Novel species isolated from glacier.</title>
        <authorList>
            <person name="Liu Q."/>
            <person name="Xin Y.-H."/>
        </authorList>
    </citation>
    <scope>NUCLEOTIDE SEQUENCE [LARGE SCALE GENOMIC DNA]</scope>
    <source>
        <strain evidence="2 3">GT1R17</strain>
    </source>
</reference>
<dbReference type="AlphaFoldDB" id="A0A2T5MF74"/>
<keyword evidence="1" id="KW-0472">Membrane</keyword>
<proteinExistence type="predicted"/>